<dbReference type="EMBL" id="LT554468">
    <property type="protein sequence ID" value="SAM05303.1"/>
    <property type="molecule type" value="Genomic_DNA"/>
</dbReference>
<evidence type="ECO:0000313" key="3">
    <source>
        <dbReference type="Proteomes" id="UP000078561"/>
    </source>
</evidence>
<dbReference type="OrthoDB" id="2290890at2759"/>
<protein>
    <submittedName>
        <fullName evidence="2">Uncharacterized protein</fullName>
    </submittedName>
</protein>
<feature type="compositionally biased region" description="Polar residues" evidence="1">
    <location>
        <begin position="205"/>
        <end position="227"/>
    </location>
</feature>
<feature type="region of interest" description="Disordered" evidence="1">
    <location>
        <begin position="205"/>
        <end position="240"/>
    </location>
</feature>
<feature type="region of interest" description="Disordered" evidence="1">
    <location>
        <begin position="77"/>
        <end position="135"/>
    </location>
</feature>
<reference evidence="2" key="1">
    <citation type="submission" date="2016-04" db="EMBL/GenBank/DDBJ databases">
        <authorList>
            <person name="Evans L.H."/>
            <person name="Alamgir A."/>
            <person name="Owens N."/>
            <person name="Weber N.D."/>
            <person name="Virtaneva K."/>
            <person name="Barbian K."/>
            <person name="Babar A."/>
            <person name="Rosenke K."/>
        </authorList>
    </citation>
    <scope>NUCLEOTIDE SEQUENCE [LARGE SCALE GENOMIC DNA]</scope>
    <source>
        <strain evidence="2">CBS 101.48</strain>
    </source>
</reference>
<dbReference type="OMA" id="QDHRSAN"/>
<name>A0A163K926_ABSGL</name>
<feature type="compositionally biased region" description="Low complexity" evidence="1">
    <location>
        <begin position="17"/>
        <end position="35"/>
    </location>
</feature>
<feature type="region of interest" description="Disordered" evidence="1">
    <location>
        <begin position="1"/>
        <end position="54"/>
    </location>
</feature>
<proteinExistence type="predicted"/>
<keyword evidence="3" id="KW-1185">Reference proteome</keyword>
<dbReference type="InParanoid" id="A0A163K926"/>
<sequence>MTNRWNNKDTQKLPTVSSASSSTASSPTLAQSPPTSQAPPHQEPSSALLPVTSSPNMFYHHSNAYDPYLAMSHQVDHIIPHGPSGKKKRGARYFSPESSGSPQSRQPKQHQTREQNSGTMNTQKRSHPTKESDPIQDMEMELDFLRGECSTITIILSSLRTAFLRDGTDTFSTSNTFLPLTSSALSSLSSFSSFSLSSVTTMEKPSTSASTSMVSTFSTSPPSLEQQSQRKADRDKEMRVGYDELTLQVRHLEKKIEALENKICELSMDQNKKPRH</sequence>
<accession>A0A163K926</accession>
<gene>
    <name evidence="2" type="primary">ABSGL_11178.1 scaffold 12295</name>
</gene>
<evidence type="ECO:0000256" key="1">
    <source>
        <dbReference type="SAM" id="MobiDB-lite"/>
    </source>
</evidence>
<feature type="compositionally biased region" description="Polar residues" evidence="1">
    <location>
        <begin position="114"/>
        <end position="123"/>
    </location>
</feature>
<feature type="compositionally biased region" description="Basic and acidic residues" evidence="1">
    <location>
        <begin position="1"/>
        <end position="11"/>
    </location>
</feature>
<organism evidence="2">
    <name type="scientific">Absidia glauca</name>
    <name type="common">Pin mould</name>
    <dbReference type="NCBI Taxonomy" id="4829"/>
    <lineage>
        <taxon>Eukaryota</taxon>
        <taxon>Fungi</taxon>
        <taxon>Fungi incertae sedis</taxon>
        <taxon>Mucoromycota</taxon>
        <taxon>Mucoromycotina</taxon>
        <taxon>Mucoromycetes</taxon>
        <taxon>Mucorales</taxon>
        <taxon>Cunninghamellaceae</taxon>
        <taxon>Absidia</taxon>
    </lineage>
</organism>
<dbReference type="Proteomes" id="UP000078561">
    <property type="component" value="Unassembled WGS sequence"/>
</dbReference>
<evidence type="ECO:0000313" key="2">
    <source>
        <dbReference type="EMBL" id="SAM05303.1"/>
    </source>
</evidence>
<dbReference type="AlphaFoldDB" id="A0A163K926"/>
<feature type="compositionally biased region" description="Polar residues" evidence="1">
    <location>
        <begin position="96"/>
        <end position="106"/>
    </location>
</feature>
<feature type="compositionally biased region" description="Basic and acidic residues" evidence="1">
    <location>
        <begin position="228"/>
        <end position="240"/>
    </location>
</feature>